<reference evidence="2" key="1">
    <citation type="submission" date="2016-01" db="EMBL/GenBank/DDBJ databases">
        <authorList>
            <person name="Peeters C."/>
        </authorList>
    </citation>
    <scope>NUCLEOTIDE SEQUENCE [LARGE SCALE GENOMIC DNA]</scope>
    <source>
        <strain evidence="2">LMG 29325</strain>
    </source>
</reference>
<accession>A0A158DSP5</accession>
<evidence type="ECO:0000256" key="1">
    <source>
        <dbReference type="SAM" id="Phobius"/>
    </source>
</evidence>
<keyword evidence="3" id="KW-1185">Reference proteome</keyword>
<feature type="transmembrane region" description="Helical" evidence="1">
    <location>
        <begin position="40"/>
        <end position="63"/>
    </location>
</feature>
<name>A0A158DSP5_9BURK</name>
<dbReference type="Proteomes" id="UP000054596">
    <property type="component" value="Unassembled WGS sequence"/>
</dbReference>
<evidence type="ECO:0000313" key="2">
    <source>
        <dbReference type="EMBL" id="SAK97642.1"/>
    </source>
</evidence>
<keyword evidence="1" id="KW-0812">Transmembrane</keyword>
<gene>
    <name evidence="2" type="ORF">AWB82_07150</name>
</gene>
<evidence type="ECO:0000313" key="3">
    <source>
        <dbReference type="Proteomes" id="UP000054596"/>
    </source>
</evidence>
<comment type="caution">
    <text evidence="2">The sequence shown here is derived from an EMBL/GenBank/DDBJ whole genome shotgun (WGS) entry which is preliminary data.</text>
</comment>
<keyword evidence="1" id="KW-0472">Membrane</keyword>
<protein>
    <submittedName>
        <fullName evidence="2">Uncharacterized protein</fullName>
    </submittedName>
</protein>
<organism evidence="2 3">
    <name type="scientific">Caballeronia glebae</name>
    <dbReference type="NCBI Taxonomy" id="1777143"/>
    <lineage>
        <taxon>Bacteria</taxon>
        <taxon>Pseudomonadati</taxon>
        <taxon>Pseudomonadota</taxon>
        <taxon>Betaproteobacteria</taxon>
        <taxon>Burkholderiales</taxon>
        <taxon>Burkholderiaceae</taxon>
        <taxon>Caballeronia</taxon>
    </lineage>
</organism>
<sequence length="398" mass="43374">MPSPPRPSALLWIALLCLALCIGATTTVLSWTDGSPTTSAWFWLCAVGYPILGWSFLLAASLAHGHTAHQSALAQNQVSEKAEQACHTAASRPLAIYGYGWHFSSDKEQNSLQSLLDGKVQSELRPSAAFPDKDVHARWIDVPGEPFYPGNELGEHTRHLAVCDWLIESLLNDLSESLSRMPTHALLHVHLYLQSRLKPGPVAEQLRRTLKVRHASLNTRVDPEKTPSIFATDAWLDQEDEKTVHLVIAIQLRDAISKLLDDGHAEVGTALLFGDPKLFKEANASALCLHRPARGEVNDLANVVGLASRWGEADAKSLNSVWVHGLPADDLGEARRAANLDERISWRRIEASVGDCSDAGEWLAAALAVANADSTSNPQLVLCAQGNELIALICKRET</sequence>
<keyword evidence="1" id="KW-1133">Transmembrane helix</keyword>
<proteinExistence type="predicted"/>
<dbReference type="AlphaFoldDB" id="A0A158DSP5"/>
<dbReference type="EMBL" id="FCOJ02000121">
    <property type="protein sequence ID" value="SAK97642.1"/>
    <property type="molecule type" value="Genomic_DNA"/>
</dbReference>